<dbReference type="AlphaFoldDB" id="A0AAD5DJC1"/>
<dbReference type="PROSITE" id="PS00202">
    <property type="entry name" value="RUBREDOXIN"/>
    <property type="match status" value="1"/>
</dbReference>
<dbReference type="InterPro" id="IPR003105">
    <property type="entry name" value="SRA_YDG"/>
</dbReference>
<organism evidence="5 6">
    <name type="scientific">Chlorella ohadii</name>
    <dbReference type="NCBI Taxonomy" id="2649997"/>
    <lineage>
        <taxon>Eukaryota</taxon>
        <taxon>Viridiplantae</taxon>
        <taxon>Chlorophyta</taxon>
        <taxon>core chlorophytes</taxon>
        <taxon>Trebouxiophyceae</taxon>
        <taxon>Chlorellales</taxon>
        <taxon>Chlorellaceae</taxon>
        <taxon>Chlorella clade</taxon>
        <taxon>Chlorella</taxon>
    </lineage>
</organism>
<keyword evidence="1" id="KW-0479">Metal-binding</keyword>
<protein>
    <recommendedName>
        <fullName evidence="4">YDG domain-containing protein</fullName>
    </recommendedName>
</protein>
<dbReference type="GO" id="GO:0046872">
    <property type="term" value="F:metal ion binding"/>
    <property type="evidence" value="ECO:0007669"/>
    <property type="project" value="UniProtKB-KW"/>
</dbReference>
<keyword evidence="6" id="KW-1185">Reference proteome</keyword>
<keyword evidence="2" id="KW-0539">Nucleus</keyword>
<dbReference type="Pfam" id="PF02182">
    <property type="entry name" value="SAD_SRA"/>
    <property type="match status" value="1"/>
</dbReference>
<feature type="region of interest" description="Disordered" evidence="3">
    <location>
        <begin position="1"/>
        <end position="20"/>
    </location>
</feature>
<dbReference type="InterPro" id="IPR018527">
    <property type="entry name" value="Rubredoxin_Fe_BS"/>
</dbReference>
<dbReference type="InterPro" id="IPR015947">
    <property type="entry name" value="PUA-like_sf"/>
</dbReference>
<reference evidence="5" key="1">
    <citation type="submission" date="2020-11" db="EMBL/GenBank/DDBJ databases">
        <title>Chlorella ohadii genome sequencing and assembly.</title>
        <authorList>
            <person name="Murik O."/>
            <person name="Treves H."/>
            <person name="Kedem I."/>
            <person name="Shotland Y."/>
            <person name="Kaplan A."/>
        </authorList>
    </citation>
    <scope>NUCLEOTIDE SEQUENCE</scope>
    <source>
        <strain evidence="5">1</strain>
    </source>
</reference>
<evidence type="ECO:0000256" key="3">
    <source>
        <dbReference type="SAM" id="MobiDB-lite"/>
    </source>
</evidence>
<dbReference type="EMBL" id="JADXDR010000108">
    <property type="protein sequence ID" value="KAI7839080.1"/>
    <property type="molecule type" value="Genomic_DNA"/>
</dbReference>
<proteinExistence type="predicted"/>
<evidence type="ECO:0000256" key="1">
    <source>
        <dbReference type="ARBA" id="ARBA00022723"/>
    </source>
</evidence>
<name>A0AAD5DJC1_9CHLO</name>
<evidence type="ECO:0000259" key="4">
    <source>
        <dbReference type="Pfam" id="PF02182"/>
    </source>
</evidence>
<dbReference type="SUPFAM" id="SSF88697">
    <property type="entry name" value="PUA domain-like"/>
    <property type="match status" value="1"/>
</dbReference>
<feature type="domain" description="YDG" evidence="4">
    <location>
        <begin position="54"/>
        <end position="174"/>
    </location>
</feature>
<dbReference type="InterPro" id="IPR036987">
    <property type="entry name" value="SRA-YDG_sf"/>
</dbReference>
<dbReference type="Gene3D" id="2.30.280.10">
    <property type="entry name" value="SRA-YDG"/>
    <property type="match status" value="1"/>
</dbReference>
<gene>
    <name evidence="5" type="ORF">COHA_007222</name>
</gene>
<evidence type="ECO:0000313" key="5">
    <source>
        <dbReference type="EMBL" id="KAI7839080.1"/>
    </source>
</evidence>
<evidence type="ECO:0000313" key="6">
    <source>
        <dbReference type="Proteomes" id="UP001205105"/>
    </source>
</evidence>
<comment type="caution">
    <text evidence="5">The sequence shown here is derived from an EMBL/GenBank/DDBJ whole genome shotgun (WGS) entry which is preliminary data.</text>
</comment>
<sequence>MWREAMEQVKAEELGGGSTKRRDERAHALCKWDYRNNGTTGRVFGRGPLPADVLPVGTRFNCRYEAKALGVCLEHMAGIEVVKEGGVPVALNLFASGEYENSFLFLAQEGCLGRARCYYSGRGQPALESAANEALNQCCQRGLPVRLFVCVLGDNQDLKKDEVIVYAGEYKVAERPYTHRIKAPQHGGEANPAASTAADGPAADAAGGGAAGEGEAADGAGPPPAESLVRCRFVLERLPGQAAVPRTQDGRCLKVFTVAMKKIEGKRKQEATERFWSAAETGGASEWDSPLGPDICAVCKHDANGADMTSCDGPGCAGDFDICARCLPEQQDHPLHLGPDWVCPVCAAGGYEQAVEQRLADCAVISPLWVHCQVAALERALSLYDDPAAVARLARDFADVEGYRRDLQARLGRWRQRQQVLRRAGLTIADIVNGWDGLELEQQQMLFDVVVTVNAEVAAGAASWEALEEELRTAQLVL</sequence>
<evidence type="ECO:0000256" key="2">
    <source>
        <dbReference type="ARBA" id="ARBA00023242"/>
    </source>
</evidence>
<feature type="compositionally biased region" description="Basic and acidic residues" evidence="3">
    <location>
        <begin position="1"/>
        <end position="13"/>
    </location>
</feature>
<dbReference type="Proteomes" id="UP001205105">
    <property type="component" value="Unassembled WGS sequence"/>
</dbReference>
<accession>A0AAD5DJC1</accession>
<feature type="region of interest" description="Disordered" evidence="3">
    <location>
        <begin position="178"/>
        <end position="223"/>
    </location>
</feature>